<evidence type="ECO:0000313" key="1">
    <source>
        <dbReference type="EMBL" id="KXT59331.1"/>
    </source>
</evidence>
<sequence>MAYYVLEVESKEELLTIVQQAQEVEAPIKWLHSSELDLIDPDGIVTRIRLKR</sequence>
<proteinExistence type="predicted"/>
<protein>
    <submittedName>
        <fullName evidence="1">Glyoxalase family protein</fullName>
    </submittedName>
</protein>
<dbReference type="Proteomes" id="UP000070541">
    <property type="component" value="Unassembled WGS sequence"/>
</dbReference>
<dbReference type="AlphaFoldDB" id="A0A139M6T9"/>
<dbReference type="EMBL" id="LQOG01000042">
    <property type="protein sequence ID" value="KXT59331.1"/>
    <property type="molecule type" value="Genomic_DNA"/>
</dbReference>
<dbReference type="PATRIC" id="fig|1303.76.peg.1773"/>
<evidence type="ECO:0000313" key="2">
    <source>
        <dbReference type="Proteomes" id="UP000070541"/>
    </source>
</evidence>
<reference evidence="1 2" key="1">
    <citation type="submission" date="2016-01" db="EMBL/GenBank/DDBJ databases">
        <title>Highly variable Streptococcus oralis are common among viridans streptococci isolated from primates.</title>
        <authorList>
            <person name="Denapaite D."/>
            <person name="Rieger M."/>
            <person name="Koendgen S."/>
            <person name="Brueckner R."/>
            <person name="Ochigava I."/>
            <person name="Kappeler P."/>
            <person name="Maetz-Rensing K."/>
            <person name="Leendertz F."/>
            <person name="Hakenbeck R."/>
        </authorList>
    </citation>
    <scope>NUCLEOTIDE SEQUENCE [LARGE SCALE GENOMIC DNA]</scope>
    <source>
        <strain evidence="1 2">DD05</strain>
    </source>
</reference>
<organism evidence="1 2">
    <name type="scientific">Streptococcus oralis</name>
    <dbReference type="NCBI Taxonomy" id="1303"/>
    <lineage>
        <taxon>Bacteria</taxon>
        <taxon>Bacillati</taxon>
        <taxon>Bacillota</taxon>
        <taxon>Bacilli</taxon>
        <taxon>Lactobacillales</taxon>
        <taxon>Streptococcaceae</taxon>
        <taxon>Streptococcus</taxon>
    </lineage>
</organism>
<gene>
    <name evidence="1" type="ORF">SORDD05_01698</name>
</gene>
<name>A0A139M6T9_STROR</name>
<comment type="caution">
    <text evidence="1">The sequence shown here is derived from an EMBL/GenBank/DDBJ whole genome shotgun (WGS) entry which is preliminary data.</text>
</comment>
<accession>A0A139M6T9</accession>